<dbReference type="EMBL" id="BMNT01000004">
    <property type="protein sequence ID" value="GGK69547.1"/>
    <property type="molecule type" value="Genomic_DNA"/>
</dbReference>
<name>A0A917VEM2_9ACTN</name>
<evidence type="ECO:0000313" key="1">
    <source>
        <dbReference type="EMBL" id="GGK69547.1"/>
    </source>
</evidence>
<dbReference type="AlphaFoldDB" id="A0A917VEM2"/>
<dbReference type="Proteomes" id="UP000645217">
    <property type="component" value="Unassembled WGS sequence"/>
</dbReference>
<gene>
    <name evidence="1" type="ORF">GCM10007964_10700</name>
</gene>
<dbReference type="InterPro" id="IPR019587">
    <property type="entry name" value="Polyketide_cyclase/dehydratase"/>
</dbReference>
<protein>
    <recommendedName>
        <fullName evidence="3">Polyketide cyclase</fullName>
    </recommendedName>
</protein>
<sequence length="140" mass="15505">MFYATSVIIRADVEKVWSILTDVERWPEWTPSVTSVRRLDEGPFALGSQARVEQPKLRPAVWTVTEIEPGVSFDWAARNPGVTTIGGHRLTARPNGTVECLLTIGHRGPLAPLIGLLTGSLTRRYLEMEATGLKHRAETT</sequence>
<reference evidence="1" key="2">
    <citation type="submission" date="2020-09" db="EMBL/GenBank/DDBJ databases">
        <authorList>
            <person name="Sun Q."/>
            <person name="Ohkuma M."/>
        </authorList>
    </citation>
    <scope>NUCLEOTIDE SEQUENCE</scope>
    <source>
        <strain evidence="1">JCM 13064</strain>
    </source>
</reference>
<comment type="caution">
    <text evidence="1">The sequence shown here is derived from an EMBL/GenBank/DDBJ whole genome shotgun (WGS) entry which is preliminary data.</text>
</comment>
<proteinExistence type="predicted"/>
<evidence type="ECO:0008006" key="3">
    <source>
        <dbReference type="Google" id="ProtNLM"/>
    </source>
</evidence>
<dbReference type="RefSeq" id="WP_189161781.1">
    <property type="nucleotide sequence ID" value="NZ_BMNT01000004.1"/>
</dbReference>
<reference evidence="1" key="1">
    <citation type="journal article" date="2014" name="Int. J. Syst. Evol. Microbiol.">
        <title>Complete genome sequence of Corynebacterium casei LMG S-19264T (=DSM 44701T), isolated from a smear-ripened cheese.</title>
        <authorList>
            <consortium name="US DOE Joint Genome Institute (JGI-PGF)"/>
            <person name="Walter F."/>
            <person name="Albersmeier A."/>
            <person name="Kalinowski J."/>
            <person name="Ruckert C."/>
        </authorList>
    </citation>
    <scope>NUCLEOTIDE SEQUENCE</scope>
    <source>
        <strain evidence="1">JCM 13064</strain>
    </source>
</reference>
<dbReference type="SUPFAM" id="SSF55961">
    <property type="entry name" value="Bet v1-like"/>
    <property type="match status" value="1"/>
</dbReference>
<dbReference type="Gene3D" id="3.30.530.20">
    <property type="match status" value="1"/>
</dbReference>
<keyword evidence="2" id="KW-1185">Reference proteome</keyword>
<dbReference type="CDD" id="cd08862">
    <property type="entry name" value="SRPBCC_Smu440-like"/>
    <property type="match status" value="1"/>
</dbReference>
<evidence type="ECO:0000313" key="2">
    <source>
        <dbReference type="Proteomes" id="UP000645217"/>
    </source>
</evidence>
<accession>A0A917VEM2</accession>
<dbReference type="InterPro" id="IPR023393">
    <property type="entry name" value="START-like_dom_sf"/>
</dbReference>
<organism evidence="1 2">
    <name type="scientific">Sphaerisporangium melleum</name>
    <dbReference type="NCBI Taxonomy" id="321316"/>
    <lineage>
        <taxon>Bacteria</taxon>
        <taxon>Bacillati</taxon>
        <taxon>Actinomycetota</taxon>
        <taxon>Actinomycetes</taxon>
        <taxon>Streptosporangiales</taxon>
        <taxon>Streptosporangiaceae</taxon>
        <taxon>Sphaerisporangium</taxon>
    </lineage>
</organism>
<dbReference type="Pfam" id="PF10604">
    <property type="entry name" value="Polyketide_cyc2"/>
    <property type="match status" value="1"/>
</dbReference>